<dbReference type="InterPro" id="IPR050900">
    <property type="entry name" value="Transposase_IS3/IS150/IS904"/>
</dbReference>
<dbReference type="Pfam" id="PF13276">
    <property type="entry name" value="HTH_21"/>
    <property type="match status" value="1"/>
</dbReference>
<keyword evidence="3" id="KW-1185">Reference proteome</keyword>
<protein>
    <submittedName>
        <fullName evidence="2">Putative transposase</fullName>
    </submittedName>
</protein>
<dbReference type="AlphaFoldDB" id="A0A2T5B7H8"/>
<dbReference type="InterPro" id="IPR036397">
    <property type="entry name" value="RNaseH_sf"/>
</dbReference>
<dbReference type="InterPro" id="IPR012337">
    <property type="entry name" value="RNaseH-like_sf"/>
</dbReference>
<evidence type="ECO:0000313" key="3">
    <source>
        <dbReference type="Proteomes" id="UP000243859"/>
    </source>
</evidence>
<organism evidence="2 3">
    <name type="scientific">Rhodovulum imhoffii</name>
    <dbReference type="NCBI Taxonomy" id="365340"/>
    <lineage>
        <taxon>Bacteria</taxon>
        <taxon>Pseudomonadati</taxon>
        <taxon>Pseudomonadota</taxon>
        <taxon>Alphaproteobacteria</taxon>
        <taxon>Rhodobacterales</taxon>
        <taxon>Paracoccaceae</taxon>
        <taxon>Rhodovulum</taxon>
    </lineage>
</organism>
<sequence length="276" mass="31869">MTNRDHKLSLARQAELLGISRGSLYYDPRPACEDDLKLMRRIDDLHMEYPFAGSRMMKGLLRQEGFTAGRVHVATCMKRMGIQALYRRPNTSKPAPGHKAYPYLLRKLAVTRPNQVWAMDITYIPMARGFVYLVAVLDWFSRKVLAWRLSTTLETWPCIDALKDAMRRHGKPEIMNTDQGSQFTSIEFIKTLKDADIQISMDGKGAWRDNVFVERLWRTIKYEEVYLRAYDSVSAARESLARYLKFYNTRRPHSSLDGRTPDQAYLNPSVPIPVAA</sequence>
<dbReference type="NCBIfam" id="NF033516">
    <property type="entry name" value="transpos_IS3"/>
    <property type="match status" value="1"/>
</dbReference>
<dbReference type="InterPro" id="IPR001584">
    <property type="entry name" value="Integrase_cat-core"/>
</dbReference>
<dbReference type="PANTHER" id="PTHR46889">
    <property type="entry name" value="TRANSPOSASE INSF FOR INSERTION SEQUENCE IS3B-RELATED"/>
    <property type="match status" value="1"/>
</dbReference>
<dbReference type="PANTHER" id="PTHR46889:SF4">
    <property type="entry name" value="TRANSPOSASE INSO FOR INSERTION SEQUENCE ELEMENT IS911B-RELATED"/>
    <property type="match status" value="1"/>
</dbReference>
<name>A0A2T5B7H8_9RHOB</name>
<dbReference type="SUPFAM" id="SSF53098">
    <property type="entry name" value="Ribonuclease H-like"/>
    <property type="match status" value="1"/>
</dbReference>
<feature type="domain" description="Integrase catalytic" evidence="1">
    <location>
        <begin position="109"/>
        <end position="269"/>
    </location>
</feature>
<accession>A0A2T5B7H8</accession>
<dbReference type="EMBL" id="QAAA01000052">
    <property type="protein sequence ID" value="PTM94938.1"/>
    <property type="molecule type" value="Genomic_DNA"/>
</dbReference>
<proteinExistence type="predicted"/>
<dbReference type="Pfam" id="PF00665">
    <property type="entry name" value="rve"/>
    <property type="match status" value="1"/>
</dbReference>
<dbReference type="PROSITE" id="PS50994">
    <property type="entry name" value="INTEGRASE"/>
    <property type="match status" value="1"/>
</dbReference>
<evidence type="ECO:0000313" key="2">
    <source>
        <dbReference type="EMBL" id="PTM94938.1"/>
    </source>
</evidence>
<dbReference type="Gene3D" id="3.30.420.10">
    <property type="entry name" value="Ribonuclease H-like superfamily/Ribonuclease H"/>
    <property type="match status" value="1"/>
</dbReference>
<comment type="caution">
    <text evidence="2">The sequence shown here is derived from an EMBL/GenBank/DDBJ whole genome shotgun (WGS) entry which is preliminary data.</text>
</comment>
<dbReference type="GO" id="GO:0003676">
    <property type="term" value="F:nucleic acid binding"/>
    <property type="evidence" value="ECO:0007669"/>
    <property type="project" value="InterPro"/>
</dbReference>
<dbReference type="Proteomes" id="UP000243859">
    <property type="component" value="Unassembled WGS sequence"/>
</dbReference>
<evidence type="ECO:0000259" key="1">
    <source>
        <dbReference type="PROSITE" id="PS50994"/>
    </source>
</evidence>
<dbReference type="InterPro" id="IPR048020">
    <property type="entry name" value="Transpos_IS3"/>
</dbReference>
<dbReference type="GO" id="GO:0015074">
    <property type="term" value="P:DNA integration"/>
    <property type="evidence" value="ECO:0007669"/>
    <property type="project" value="InterPro"/>
</dbReference>
<reference evidence="2 3" key="1">
    <citation type="submission" date="2018-04" db="EMBL/GenBank/DDBJ databases">
        <title>Genomic Encyclopedia of Archaeal and Bacterial Type Strains, Phase II (KMG-II): from individual species to whole genera.</title>
        <authorList>
            <person name="Goeker M."/>
        </authorList>
    </citation>
    <scope>NUCLEOTIDE SEQUENCE [LARGE SCALE GENOMIC DNA]</scope>
    <source>
        <strain evidence="2 3">DSM 18064</strain>
    </source>
</reference>
<gene>
    <name evidence="2" type="ORF">C8N32_1522</name>
</gene>
<dbReference type="InterPro" id="IPR025948">
    <property type="entry name" value="HTH-like_dom"/>
</dbReference>